<evidence type="ECO:0000313" key="5">
    <source>
        <dbReference type="Proteomes" id="UP000176504"/>
    </source>
</evidence>
<dbReference type="SUPFAM" id="SSF53335">
    <property type="entry name" value="S-adenosyl-L-methionine-dependent methyltransferases"/>
    <property type="match status" value="1"/>
</dbReference>
<feature type="domain" description="Methyltransferase" evidence="3">
    <location>
        <begin position="47"/>
        <end position="137"/>
    </location>
</feature>
<dbReference type="Pfam" id="PF13649">
    <property type="entry name" value="Methyltransf_25"/>
    <property type="match status" value="1"/>
</dbReference>
<dbReference type="GO" id="GO:0008168">
    <property type="term" value="F:methyltransferase activity"/>
    <property type="evidence" value="ECO:0007669"/>
    <property type="project" value="UniProtKB-KW"/>
</dbReference>
<dbReference type="AlphaFoldDB" id="A0A1F4VEG5"/>
<evidence type="ECO:0000313" key="4">
    <source>
        <dbReference type="EMBL" id="OGC55093.1"/>
    </source>
</evidence>
<dbReference type="Gene3D" id="3.40.50.150">
    <property type="entry name" value="Vaccinia Virus protein VP39"/>
    <property type="match status" value="1"/>
</dbReference>
<evidence type="ECO:0000256" key="1">
    <source>
        <dbReference type="ARBA" id="ARBA00022603"/>
    </source>
</evidence>
<reference evidence="4 5" key="1">
    <citation type="journal article" date="2016" name="Nat. Commun.">
        <title>Thousands of microbial genomes shed light on interconnected biogeochemical processes in an aquifer system.</title>
        <authorList>
            <person name="Anantharaman K."/>
            <person name="Brown C.T."/>
            <person name="Hug L.A."/>
            <person name="Sharon I."/>
            <person name="Castelle C.J."/>
            <person name="Probst A.J."/>
            <person name="Thomas B.C."/>
            <person name="Singh A."/>
            <person name="Wilkins M.J."/>
            <person name="Karaoz U."/>
            <person name="Brodie E.L."/>
            <person name="Williams K.H."/>
            <person name="Hubbard S.S."/>
            <person name="Banfield J.F."/>
        </authorList>
    </citation>
    <scope>NUCLEOTIDE SEQUENCE [LARGE SCALE GENOMIC DNA]</scope>
</reference>
<dbReference type="CDD" id="cd02440">
    <property type="entry name" value="AdoMet_MTases"/>
    <property type="match status" value="1"/>
</dbReference>
<evidence type="ECO:0000259" key="3">
    <source>
        <dbReference type="Pfam" id="PF13649"/>
    </source>
</evidence>
<gene>
    <name evidence="4" type="ORF">A3A78_03900</name>
</gene>
<keyword evidence="1" id="KW-0489">Methyltransferase</keyword>
<dbReference type="PANTHER" id="PTHR43861">
    <property type="entry name" value="TRANS-ACONITATE 2-METHYLTRANSFERASE-RELATED"/>
    <property type="match status" value="1"/>
</dbReference>
<dbReference type="InterPro" id="IPR041698">
    <property type="entry name" value="Methyltransf_25"/>
</dbReference>
<dbReference type="GO" id="GO:0032259">
    <property type="term" value="P:methylation"/>
    <property type="evidence" value="ECO:0007669"/>
    <property type="project" value="UniProtKB-KW"/>
</dbReference>
<dbReference type="Proteomes" id="UP000176504">
    <property type="component" value="Unassembled WGS sequence"/>
</dbReference>
<dbReference type="InterPro" id="IPR029063">
    <property type="entry name" value="SAM-dependent_MTases_sf"/>
</dbReference>
<proteinExistence type="predicted"/>
<name>A0A1F4VEG5_UNCKA</name>
<comment type="caution">
    <text evidence="4">The sequence shown here is derived from an EMBL/GenBank/DDBJ whole genome shotgun (WGS) entry which is preliminary data.</text>
</comment>
<keyword evidence="2" id="KW-0808">Transferase</keyword>
<accession>A0A1F4VEG5</accession>
<dbReference type="PANTHER" id="PTHR43861:SF1">
    <property type="entry name" value="TRANS-ACONITATE 2-METHYLTRANSFERASE"/>
    <property type="match status" value="1"/>
</dbReference>
<evidence type="ECO:0000256" key="2">
    <source>
        <dbReference type="ARBA" id="ARBA00022679"/>
    </source>
</evidence>
<organism evidence="4 5">
    <name type="scientific">candidate division WWE3 bacterium RIFCSPLOWO2_01_FULL_41_18</name>
    <dbReference type="NCBI Taxonomy" id="1802625"/>
    <lineage>
        <taxon>Bacteria</taxon>
        <taxon>Katanobacteria</taxon>
    </lineage>
</organism>
<sequence>MKLTEQEKITIKTYDKIAAEWSKKHHIHDYWKEELKLFKKFLPIGKIIDIGCGGGRDAKPLSNLGYKYLGTDISTGLLKEAKKNNPGIKFIYKNLYKPSFKSNTFDGFWASAIFLHIPKDRINLILQNIRNWIKQGGVGFISVKEGGGEVLDNSDIEGPVRFWSYYKLSEFRKLLMSNKFKILKNYRKKVIESTIWLIYFVEVTK</sequence>
<protein>
    <recommendedName>
        <fullName evidence="3">Methyltransferase domain-containing protein</fullName>
    </recommendedName>
</protein>
<dbReference type="EMBL" id="MEVI01000003">
    <property type="protein sequence ID" value="OGC55093.1"/>
    <property type="molecule type" value="Genomic_DNA"/>
</dbReference>